<organism evidence="11 12">
    <name type="scientific">Jiella mangrovi</name>
    <dbReference type="NCBI Taxonomy" id="2821407"/>
    <lineage>
        <taxon>Bacteria</taxon>
        <taxon>Pseudomonadati</taxon>
        <taxon>Pseudomonadota</taxon>
        <taxon>Alphaproteobacteria</taxon>
        <taxon>Hyphomicrobiales</taxon>
        <taxon>Aurantimonadaceae</taxon>
        <taxon>Jiella</taxon>
    </lineage>
</organism>
<comment type="function">
    <text evidence="9">Catalyzes the phospholipid dependent N-acylation of the N-terminal cysteine of apolipoprotein, the last step in lipoprotein maturation.</text>
</comment>
<feature type="transmembrane region" description="Helical" evidence="9">
    <location>
        <begin position="195"/>
        <end position="214"/>
    </location>
</feature>
<comment type="caution">
    <text evidence="11">The sequence shown here is derived from an EMBL/GenBank/DDBJ whole genome shotgun (WGS) entry which is preliminary data.</text>
</comment>
<keyword evidence="6 9" id="KW-1133">Transmembrane helix</keyword>
<comment type="similarity">
    <text evidence="2 9">Belongs to the CN hydrolase family. Apolipoprotein N-acyltransferase subfamily.</text>
</comment>
<feature type="transmembrane region" description="Helical" evidence="9">
    <location>
        <begin position="60"/>
        <end position="80"/>
    </location>
</feature>
<dbReference type="PANTHER" id="PTHR38686">
    <property type="entry name" value="APOLIPOPROTEIN N-ACYLTRANSFERASE"/>
    <property type="match status" value="1"/>
</dbReference>
<feature type="transmembrane region" description="Helical" evidence="9">
    <location>
        <begin position="511"/>
        <end position="531"/>
    </location>
</feature>
<evidence type="ECO:0000259" key="10">
    <source>
        <dbReference type="PROSITE" id="PS50263"/>
    </source>
</evidence>
<proteinExistence type="inferred from homology"/>
<feature type="domain" description="CN hydrolase" evidence="10">
    <location>
        <begin position="232"/>
        <end position="498"/>
    </location>
</feature>
<dbReference type="PANTHER" id="PTHR38686:SF1">
    <property type="entry name" value="APOLIPOPROTEIN N-ACYLTRANSFERASE"/>
    <property type="match status" value="1"/>
</dbReference>
<dbReference type="HAMAP" id="MF_01148">
    <property type="entry name" value="Lnt"/>
    <property type="match status" value="1"/>
</dbReference>
<feature type="transmembrane region" description="Helical" evidence="9">
    <location>
        <begin position="86"/>
        <end position="110"/>
    </location>
</feature>
<evidence type="ECO:0000256" key="1">
    <source>
        <dbReference type="ARBA" id="ARBA00004651"/>
    </source>
</evidence>
<dbReference type="InterPro" id="IPR036526">
    <property type="entry name" value="C-N_Hydrolase_sf"/>
</dbReference>
<comment type="catalytic activity">
    <reaction evidence="9">
        <text>N-terminal S-1,2-diacyl-sn-glyceryl-L-cysteinyl-[lipoprotein] + a glycerophospholipid = N-acyl-S-1,2-diacyl-sn-glyceryl-L-cysteinyl-[lipoprotein] + a 2-acyl-sn-glycero-3-phospholipid + H(+)</text>
        <dbReference type="Rhea" id="RHEA:48228"/>
        <dbReference type="Rhea" id="RHEA-COMP:14681"/>
        <dbReference type="Rhea" id="RHEA-COMP:14684"/>
        <dbReference type="ChEBI" id="CHEBI:15378"/>
        <dbReference type="ChEBI" id="CHEBI:136912"/>
        <dbReference type="ChEBI" id="CHEBI:140656"/>
        <dbReference type="ChEBI" id="CHEBI:140657"/>
        <dbReference type="ChEBI" id="CHEBI:140660"/>
        <dbReference type="EC" id="2.3.1.269"/>
    </reaction>
</comment>
<keyword evidence="8 9" id="KW-0012">Acyltransferase</keyword>
<dbReference type="PROSITE" id="PS50263">
    <property type="entry name" value="CN_HYDROLASE"/>
    <property type="match status" value="1"/>
</dbReference>
<name>A0ABS4BHS8_9HYPH</name>
<dbReference type="Pfam" id="PF00795">
    <property type="entry name" value="CN_hydrolase"/>
    <property type="match status" value="1"/>
</dbReference>
<keyword evidence="7 9" id="KW-0472">Membrane</keyword>
<evidence type="ECO:0000313" key="12">
    <source>
        <dbReference type="Proteomes" id="UP000678276"/>
    </source>
</evidence>
<dbReference type="Proteomes" id="UP000678276">
    <property type="component" value="Unassembled WGS sequence"/>
</dbReference>
<keyword evidence="4 9" id="KW-0808">Transferase</keyword>
<feature type="transmembrane region" description="Helical" evidence="9">
    <location>
        <begin position="32"/>
        <end position="48"/>
    </location>
</feature>
<dbReference type="InterPro" id="IPR003010">
    <property type="entry name" value="C-N_Hydrolase"/>
</dbReference>
<evidence type="ECO:0000256" key="8">
    <source>
        <dbReference type="ARBA" id="ARBA00023315"/>
    </source>
</evidence>
<evidence type="ECO:0000256" key="6">
    <source>
        <dbReference type="ARBA" id="ARBA00022989"/>
    </source>
</evidence>
<evidence type="ECO:0000256" key="5">
    <source>
        <dbReference type="ARBA" id="ARBA00022692"/>
    </source>
</evidence>
<protein>
    <recommendedName>
        <fullName evidence="9">Apolipoprotein N-acyltransferase</fullName>
        <shortName evidence="9">ALP N-acyltransferase</shortName>
        <ecNumber evidence="9">2.3.1.269</ecNumber>
    </recommendedName>
</protein>
<evidence type="ECO:0000256" key="2">
    <source>
        <dbReference type="ARBA" id="ARBA00010065"/>
    </source>
</evidence>
<evidence type="ECO:0000256" key="7">
    <source>
        <dbReference type="ARBA" id="ARBA00023136"/>
    </source>
</evidence>
<dbReference type="EMBL" id="JAGJCF010000007">
    <property type="protein sequence ID" value="MBP0616300.1"/>
    <property type="molecule type" value="Genomic_DNA"/>
</dbReference>
<feature type="transmembrane region" description="Helical" evidence="9">
    <location>
        <begin position="122"/>
        <end position="141"/>
    </location>
</feature>
<dbReference type="Gene3D" id="3.60.110.10">
    <property type="entry name" value="Carbon-nitrogen hydrolase"/>
    <property type="match status" value="1"/>
</dbReference>
<comment type="subcellular location">
    <subcellularLocation>
        <location evidence="1 9">Cell membrane</location>
        <topology evidence="1 9">Multi-pass membrane protein</topology>
    </subcellularLocation>
</comment>
<sequence length="536" mass="57485">MLLEGLPRVLAAIAAGALATLALPPIDFPASAFVAFPVLVWLLDGIGARQTLLRTLLADFWIGWLFGFGYFVAGLWWLGSAMLVDAAAFAVFIPFAVLGLPAVCAVYFGLSTMLARRFWSHSAFRILVLAASFGLFEWLRSFVLTGFPWNEIGVLAAPTPMLMQSVSLVGIHGISLLAVFVFAAPAVLADRHGRVPVVTLAVLIAAGHIGYGYVRLAANPTKFVDGTRVSVVQANIPQSDKFDEAAAQKIFARQIAVTEKGREARPAKPEQGTGAKIVETAPQERTLIVWAESSLPFILTERPEAIARLADMIEPGEMLIAGAPRIETLASGRERLYNSVLVIDDNGEIVDARDKVHLVPFGEYMPFGRFFESLGIMNLSQMPGGFSAGSAHDPVPIDGSPSFLPLVCYEAIFPAEIAPSIAKDRPGFLVNDTNDGWFGNTPGPYQHLRLAELSAVALGLPLIRAANTGISVVTDAYGREIDALALGATGTIESALPAAAPATPYSRLRNLPFFVLLVASFAISVSIWLFISRQLD</sequence>
<comment type="pathway">
    <text evidence="9">Protein modification; lipoprotein biosynthesis (N-acyl transfer).</text>
</comment>
<evidence type="ECO:0000256" key="4">
    <source>
        <dbReference type="ARBA" id="ARBA00022679"/>
    </source>
</evidence>
<dbReference type="SUPFAM" id="SSF56317">
    <property type="entry name" value="Carbon-nitrogen hydrolase"/>
    <property type="match status" value="1"/>
</dbReference>
<reference evidence="11 12" key="1">
    <citation type="submission" date="2021-04" db="EMBL/GenBank/DDBJ databases">
        <title>Whole genome sequence of Jiella sp. KSK16Y-1.</title>
        <authorList>
            <person name="Tuo L."/>
        </authorList>
    </citation>
    <scope>NUCLEOTIDE SEQUENCE [LARGE SCALE GENOMIC DNA]</scope>
    <source>
        <strain evidence="11 12">KSK16Y-1</strain>
    </source>
</reference>
<evidence type="ECO:0000256" key="3">
    <source>
        <dbReference type="ARBA" id="ARBA00022475"/>
    </source>
</evidence>
<evidence type="ECO:0000313" key="11">
    <source>
        <dbReference type="EMBL" id="MBP0616300.1"/>
    </source>
</evidence>
<gene>
    <name evidence="9 11" type="primary">lnt</name>
    <name evidence="11" type="ORF">J6595_11970</name>
</gene>
<dbReference type="InterPro" id="IPR004563">
    <property type="entry name" value="Apolipo_AcylTrfase"/>
</dbReference>
<keyword evidence="5 9" id="KW-0812">Transmembrane</keyword>
<evidence type="ECO:0000256" key="9">
    <source>
        <dbReference type="HAMAP-Rule" id="MF_01148"/>
    </source>
</evidence>
<dbReference type="CDD" id="cd07571">
    <property type="entry name" value="ALP_N-acyl_transferase"/>
    <property type="match status" value="1"/>
</dbReference>
<keyword evidence="12" id="KW-1185">Reference proteome</keyword>
<keyword evidence="3 9" id="KW-1003">Cell membrane</keyword>
<feature type="transmembrane region" description="Helical" evidence="9">
    <location>
        <begin position="161"/>
        <end position="183"/>
    </location>
</feature>
<dbReference type="EC" id="2.3.1.269" evidence="9"/>
<dbReference type="NCBIfam" id="TIGR00546">
    <property type="entry name" value="lnt"/>
    <property type="match status" value="1"/>
</dbReference>
<accession>A0ABS4BHS8</accession>
<dbReference type="InterPro" id="IPR045378">
    <property type="entry name" value="LNT_N"/>
</dbReference>
<dbReference type="Pfam" id="PF20154">
    <property type="entry name" value="LNT_N"/>
    <property type="match status" value="1"/>
</dbReference>